<dbReference type="AlphaFoldDB" id="A0A179D6W5"/>
<dbReference type="Proteomes" id="UP000078390">
    <property type="component" value="Unassembled WGS sequence"/>
</dbReference>
<dbReference type="OrthoDB" id="1550679at2"/>
<dbReference type="Pfam" id="PF01142">
    <property type="entry name" value="TruD"/>
    <property type="match status" value="1"/>
</dbReference>
<dbReference type="PROSITE" id="PS50984">
    <property type="entry name" value="TRUD"/>
    <property type="match status" value="1"/>
</dbReference>
<dbReference type="EMBL" id="LWLG01000001">
    <property type="protein sequence ID" value="OAQ21796.1"/>
    <property type="molecule type" value="Genomic_DNA"/>
</dbReference>
<organism evidence="5 6">
    <name type="scientific">Thermosulfurimonas dismutans</name>
    <dbReference type="NCBI Taxonomy" id="999894"/>
    <lineage>
        <taxon>Bacteria</taxon>
        <taxon>Pseudomonadati</taxon>
        <taxon>Thermodesulfobacteriota</taxon>
        <taxon>Thermodesulfobacteria</taxon>
        <taxon>Thermodesulfobacteriales</taxon>
        <taxon>Thermodesulfobacteriaceae</taxon>
        <taxon>Thermosulfurimonas</taxon>
    </lineage>
</organism>
<evidence type="ECO:0000259" key="4">
    <source>
        <dbReference type="PROSITE" id="PS50984"/>
    </source>
</evidence>
<dbReference type="GO" id="GO:0140098">
    <property type="term" value="F:catalytic activity, acting on RNA"/>
    <property type="evidence" value="ECO:0007669"/>
    <property type="project" value="UniProtKB-ARBA"/>
</dbReference>
<comment type="similarity">
    <text evidence="1">Belongs to the pseudouridine synthase TruD family.</text>
</comment>
<reference evidence="5 6" key="1">
    <citation type="submission" date="2016-04" db="EMBL/GenBank/DDBJ databases">
        <title>Genome analysis of Thermosulfurimonas dismutans, the first thermophilic sulfur-disproportionating bacterium of the phylum Thermodesulfobacteria.</title>
        <authorList>
            <person name="Mardanov A.V."/>
            <person name="Beletsky A.V."/>
            <person name="Kadnikov V.V."/>
            <person name="Slobodkin A.I."/>
            <person name="Ravin N.V."/>
        </authorList>
    </citation>
    <scope>NUCLEOTIDE SEQUENCE [LARGE SCALE GENOMIC DNA]</scope>
    <source>
        <strain evidence="5 6">S95</strain>
    </source>
</reference>
<dbReference type="STRING" id="999894.TDIS_0314"/>
<keyword evidence="3" id="KW-0413">Isomerase</keyword>
<dbReference type="RefSeq" id="WP_068668578.1">
    <property type="nucleotide sequence ID" value="NZ_LWLG01000001.1"/>
</dbReference>
<dbReference type="GO" id="GO:0003723">
    <property type="term" value="F:RNA binding"/>
    <property type="evidence" value="ECO:0007669"/>
    <property type="project" value="InterPro"/>
</dbReference>
<accession>A0A179D6W5</accession>
<dbReference type="GO" id="GO:0008033">
    <property type="term" value="P:tRNA processing"/>
    <property type="evidence" value="ECO:0007669"/>
    <property type="project" value="UniProtKB-KW"/>
</dbReference>
<proteinExistence type="inferred from homology"/>
<dbReference type="SUPFAM" id="SSF55120">
    <property type="entry name" value="Pseudouridine synthase"/>
    <property type="match status" value="1"/>
</dbReference>
<keyword evidence="6" id="KW-1185">Reference proteome</keyword>
<dbReference type="PATRIC" id="fig|999894.6.peg.315"/>
<feature type="domain" description="TRUD" evidence="4">
    <location>
        <begin position="134"/>
        <end position="344"/>
    </location>
</feature>
<dbReference type="InterPro" id="IPR020103">
    <property type="entry name" value="PsdUridine_synth_cat_dom_sf"/>
</dbReference>
<protein>
    <submittedName>
        <fullName evidence="5">tRNA pseudouridine 13 synthase</fullName>
        <ecNumber evidence="5">4.2.1.-</ecNumber>
    </submittedName>
</protein>
<dbReference type="PROSITE" id="PS01268">
    <property type="entry name" value="UPF0024"/>
    <property type="match status" value="1"/>
</dbReference>
<keyword evidence="2" id="KW-0819">tRNA processing</keyword>
<evidence type="ECO:0000313" key="6">
    <source>
        <dbReference type="Proteomes" id="UP000078390"/>
    </source>
</evidence>
<sequence length="389" mass="45631">MHIKEIPEDFIVYEVADIHPEGQGNYALYRLKKRDLTTWDVLGEIARKLRRRQDEIGYGGLKDRHAVSYQFVTIPQGPKKDLHGEGWTLEYLGKVSSPMSKARLQGNLFEITVREVEASEEELSQEVEAVKRFGLPNYFDEQRFGSVRHGQGFAAREAVLGNYERALYLLLVEGSQYEYRRTEKFRECLRRNWPKVESCLELAPSPWERRLLEFLVAHKPSKRTFKRAFALIDAEYLLMLAHAYQAYLWNEILRRYLNRRNLDHFTVPYLLGEFAFYEKLSPEALEELSSLRLPLPSPRLKLTPDVRILYEEVLTREGIPALSKLRTLVKGLVFKTYPREAVIFPEGLTFSLQEDERHPGKKKAVFRYFLPKGSYATLVLKRIFRRGYF</sequence>
<dbReference type="InterPro" id="IPR042214">
    <property type="entry name" value="TruD_catalytic"/>
</dbReference>
<dbReference type="Gene3D" id="3.30.70.3160">
    <property type="match status" value="1"/>
</dbReference>
<dbReference type="PIRSF" id="PIRSF037016">
    <property type="entry name" value="Pseudouridin_synth_euk_prd"/>
    <property type="match status" value="1"/>
</dbReference>
<dbReference type="EC" id="4.2.1.-" evidence="5"/>
<dbReference type="Gene3D" id="3.30.2350.20">
    <property type="entry name" value="TruD, catalytic domain"/>
    <property type="match status" value="1"/>
</dbReference>
<dbReference type="GO" id="GO:0009982">
    <property type="term" value="F:pseudouridine synthase activity"/>
    <property type="evidence" value="ECO:0007669"/>
    <property type="project" value="InterPro"/>
</dbReference>
<dbReference type="PANTHER" id="PTHR13326">
    <property type="entry name" value="TRNA PSEUDOURIDINE SYNTHASE D"/>
    <property type="match status" value="1"/>
</dbReference>
<evidence type="ECO:0000256" key="1">
    <source>
        <dbReference type="ARBA" id="ARBA00007953"/>
    </source>
</evidence>
<dbReference type="Gene3D" id="1.10.1510.30">
    <property type="match status" value="1"/>
</dbReference>
<comment type="caution">
    <text evidence="5">The sequence shown here is derived from an EMBL/GenBank/DDBJ whole genome shotgun (WGS) entry which is preliminary data.</text>
</comment>
<keyword evidence="5" id="KW-0456">Lyase</keyword>
<dbReference type="InterPro" id="IPR020119">
    <property type="entry name" value="PsdUridine_synth_TruD_CS"/>
</dbReference>
<dbReference type="GO" id="GO:0016829">
    <property type="term" value="F:lyase activity"/>
    <property type="evidence" value="ECO:0007669"/>
    <property type="project" value="UniProtKB-KW"/>
</dbReference>
<evidence type="ECO:0000256" key="3">
    <source>
        <dbReference type="ARBA" id="ARBA00023235"/>
    </source>
</evidence>
<dbReference type="InterPro" id="IPR001656">
    <property type="entry name" value="PsdUridine_synth_TruD"/>
</dbReference>
<evidence type="ECO:0000256" key="2">
    <source>
        <dbReference type="ARBA" id="ARBA00022694"/>
    </source>
</evidence>
<evidence type="ECO:0000313" key="5">
    <source>
        <dbReference type="EMBL" id="OAQ21796.1"/>
    </source>
</evidence>
<name>A0A179D6W5_9BACT</name>
<dbReference type="InterPro" id="IPR011760">
    <property type="entry name" value="PsdUridine_synth_TruD_insert"/>
</dbReference>
<dbReference type="PANTHER" id="PTHR13326:SF21">
    <property type="entry name" value="PSEUDOURIDYLATE SYNTHASE PUS7L"/>
    <property type="match status" value="1"/>
</dbReference>
<gene>
    <name evidence="5" type="ORF">TDIS_0314</name>
</gene>
<dbReference type="GO" id="GO:0001522">
    <property type="term" value="P:pseudouridine synthesis"/>
    <property type="evidence" value="ECO:0007669"/>
    <property type="project" value="InterPro"/>
</dbReference>